<dbReference type="UniPathway" id="UPA00035">
    <property type="reaction ID" value="UER00044"/>
</dbReference>
<comment type="pathway">
    <text evidence="2 9">Amino-acid biosynthesis; L-tryptophan biosynthesis; L-tryptophan from chorismate: step 5/5.</text>
</comment>
<dbReference type="Pfam" id="PF00290">
    <property type="entry name" value="Trp_syntA"/>
    <property type="match status" value="1"/>
</dbReference>
<keyword evidence="6 9" id="KW-0057">Aromatic amino acid biosynthesis</keyword>
<sequence length="272" mass="28508">MTRLRAHLDGLRQRGETAMGLFLTAGFPAPGATLGILRTVDDAGADFIELGMPFSDPVAEGLPIQMASERALRQGASMAGTFETAAAFRAKSDTPLVLMGYANPVFRYGVGDFCADAASSGVDGLILPDVPPEEAGEIEGAAAEHGLSITHLIAPNTSDARVRLVDDRSTGFVYAVSVTGLTGSGLGDDDATDAYLAHARGLVEQPLLVGFGIKSHADAERLTRHTDGFIVGSALIREAERLWDDGDLTDSERLADIGDWARALKTGAPEPS</sequence>
<evidence type="ECO:0000256" key="2">
    <source>
        <dbReference type="ARBA" id="ARBA00004733"/>
    </source>
</evidence>
<evidence type="ECO:0000256" key="10">
    <source>
        <dbReference type="RuleBase" id="RU003662"/>
    </source>
</evidence>
<dbReference type="FunFam" id="3.20.20.70:FF:000037">
    <property type="entry name" value="Tryptophan synthase alpha chain"/>
    <property type="match status" value="1"/>
</dbReference>
<dbReference type="NCBIfam" id="TIGR00262">
    <property type="entry name" value="trpA"/>
    <property type="match status" value="1"/>
</dbReference>
<dbReference type="OrthoDB" id="9804578at2"/>
<accession>A0A271J1N2</accession>
<dbReference type="SUPFAM" id="SSF51366">
    <property type="entry name" value="Ribulose-phoshate binding barrel"/>
    <property type="match status" value="1"/>
</dbReference>
<dbReference type="InterPro" id="IPR018204">
    <property type="entry name" value="Trp_synthase_alpha_AS"/>
</dbReference>
<proteinExistence type="inferred from homology"/>
<keyword evidence="12" id="KW-1185">Reference proteome</keyword>
<dbReference type="InterPro" id="IPR013785">
    <property type="entry name" value="Aldolase_TIM"/>
</dbReference>
<keyword evidence="4 9" id="KW-0028">Amino-acid biosynthesis</keyword>
<dbReference type="CDD" id="cd04724">
    <property type="entry name" value="Tryptophan_synthase_alpha"/>
    <property type="match status" value="1"/>
</dbReference>
<dbReference type="Gene3D" id="3.20.20.70">
    <property type="entry name" value="Aldolase class I"/>
    <property type="match status" value="1"/>
</dbReference>
<keyword evidence="7 9" id="KW-0456">Lyase</keyword>
<dbReference type="PANTHER" id="PTHR43406:SF1">
    <property type="entry name" value="TRYPTOPHAN SYNTHASE ALPHA CHAIN, CHLOROPLASTIC"/>
    <property type="match status" value="1"/>
</dbReference>
<evidence type="ECO:0000313" key="11">
    <source>
        <dbReference type="EMBL" id="PAP76619.1"/>
    </source>
</evidence>
<evidence type="ECO:0000256" key="9">
    <source>
        <dbReference type="HAMAP-Rule" id="MF_00131"/>
    </source>
</evidence>
<organism evidence="11 12">
    <name type="scientific">Rubrivirga marina</name>
    <dbReference type="NCBI Taxonomy" id="1196024"/>
    <lineage>
        <taxon>Bacteria</taxon>
        <taxon>Pseudomonadati</taxon>
        <taxon>Rhodothermota</taxon>
        <taxon>Rhodothermia</taxon>
        <taxon>Rhodothermales</taxon>
        <taxon>Rubricoccaceae</taxon>
        <taxon>Rubrivirga</taxon>
    </lineage>
</organism>
<dbReference type="GO" id="GO:0004834">
    <property type="term" value="F:tryptophan synthase activity"/>
    <property type="evidence" value="ECO:0007669"/>
    <property type="project" value="UniProtKB-UniRule"/>
</dbReference>
<comment type="similarity">
    <text evidence="9 10">Belongs to the TrpA family.</text>
</comment>
<evidence type="ECO:0000256" key="1">
    <source>
        <dbReference type="ARBA" id="ARBA00003365"/>
    </source>
</evidence>
<comment type="caution">
    <text evidence="11">The sequence shown here is derived from an EMBL/GenBank/DDBJ whole genome shotgun (WGS) entry which is preliminary data.</text>
</comment>
<dbReference type="Proteomes" id="UP000216339">
    <property type="component" value="Unassembled WGS sequence"/>
</dbReference>
<dbReference type="PROSITE" id="PS00167">
    <property type="entry name" value="TRP_SYNTHASE_ALPHA"/>
    <property type="match status" value="1"/>
</dbReference>
<dbReference type="InterPro" id="IPR002028">
    <property type="entry name" value="Trp_synthase_suA"/>
</dbReference>
<feature type="active site" description="Proton acceptor" evidence="9">
    <location>
        <position position="60"/>
    </location>
</feature>
<feature type="active site" description="Proton acceptor" evidence="9">
    <location>
        <position position="49"/>
    </location>
</feature>
<dbReference type="EC" id="4.2.1.20" evidence="9"/>
<comment type="catalytic activity">
    <reaction evidence="8 9">
        <text>(1S,2R)-1-C-(indol-3-yl)glycerol 3-phosphate + L-serine = D-glyceraldehyde 3-phosphate + L-tryptophan + H2O</text>
        <dbReference type="Rhea" id="RHEA:10532"/>
        <dbReference type="ChEBI" id="CHEBI:15377"/>
        <dbReference type="ChEBI" id="CHEBI:33384"/>
        <dbReference type="ChEBI" id="CHEBI:57912"/>
        <dbReference type="ChEBI" id="CHEBI:58866"/>
        <dbReference type="ChEBI" id="CHEBI:59776"/>
        <dbReference type="EC" id="4.2.1.20"/>
    </reaction>
</comment>
<dbReference type="AlphaFoldDB" id="A0A271J1N2"/>
<dbReference type="PANTHER" id="PTHR43406">
    <property type="entry name" value="TRYPTOPHAN SYNTHASE, ALPHA CHAIN"/>
    <property type="match status" value="1"/>
</dbReference>
<evidence type="ECO:0000256" key="6">
    <source>
        <dbReference type="ARBA" id="ARBA00023141"/>
    </source>
</evidence>
<dbReference type="InterPro" id="IPR011060">
    <property type="entry name" value="RibuloseP-bd_barrel"/>
</dbReference>
<reference evidence="11 12" key="1">
    <citation type="submission" date="2016-11" db="EMBL/GenBank/DDBJ databases">
        <title>Study of marine rhodopsin-containing bacteria.</title>
        <authorList>
            <person name="Yoshizawa S."/>
            <person name="Kumagai Y."/>
            <person name="Kogure K."/>
        </authorList>
    </citation>
    <scope>NUCLEOTIDE SEQUENCE [LARGE SCALE GENOMIC DNA]</scope>
    <source>
        <strain evidence="11 12">SAORIC-28</strain>
    </source>
</reference>
<name>A0A271J1N2_9BACT</name>
<keyword evidence="5 9" id="KW-0822">Tryptophan biosynthesis</keyword>
<dbReference type="EMBL" id="MQWD01000001">
    <property type="protein sequence ID" value="PAP76619.1"/>
    <property type="molecule type" value="Genomic_DNA"/>
</dbReference>
<protein>
    <recommendedName>
        <fullName evidence="9">Tryptophan synthase alpha chain</fullName>
        <ecNumber evidence="9">4.2.1.20</ecNumber>
    </recommendedName>
</protein>
<comment type="function">
    <text evidence="1 9">The alpha subunit is responsible for the aldol cleavage of indoleglycerol phosphate to indole and glyceraldehyde 3-phosphate.</text>
</comment>
<evidence type="ECO:0000256" key="4">
    <source>
        <dbReference type="ARBA" id="ARBA00022605"/>
    </source>
</evidence>
<dbReference type="HAMAP" id="MF_00131">
    <property type="entry name" value="Trp_synth_alpha"/>
    <property type="match status" value="1"/>
</dbReference>
<evidence type="ECO:0000313" key="12">
    <source>
        <dbReference type="Proteomes" id="UP000216339"/>
    </source>
</evidence>
<dbReference type="GO" id="GO:0005829">
    <property type="term" value="C:cytosol"/>
    <property type="evidence" value="ECO:0007669"/>
    <property type="project" value="TreeGrafter"/>
</dbReference>
<dbReference type="RefSeq" id="WP_095510278.1">
    <property type="nucleotide sequence ID" value="NZ_MQWD01000001.1"/>
</dbReference>
<evidence type="ECO:0000256" key="5">
    <source>
        <dbReference type="ARBA" id="ARBA00022822"/>
    </source>
</evidence>
<gene>
    <name evidence="9" type="primary">trpA</name>
    <name evidence="11" type="ORF">BSZ37_09275</name>
</gene>
<comment type="subunit">
    <text evidence="3 9">Tetramer of two alpha and two beta chains.</text>
</comment>
<evidence type="ECO:0000256" key="8">
    <source>
        <dbReference type="ARBA" id="ARBA00049047"/>
    </source>
</evidence>
<evidence type="ECO:0000256" key="7">
    <source>
        <dbReference type="ARBA" id="ARBA00023239"/>
    </source>
</evidence>
<evidence type="ECO:0000256" key="3">
    <source>
        <dbReference type="ARBA" id="ARBA00011270"/>
    </source>
</evidence>